<evidence type="ECO:0000313" key="2">
    <source>
        <dbReference type="Proteomes" id="UP000224072"/>
    </source>
</evidence>
<dbReference type="Proteomes" id="UP000224072">
    <property type="component" value="Segment"/>
</dbReference>
<accession>A0A222Z283</accession>
<organism evidence="1 2">
    <name type="scientific">Streptomyces phage Peebs</name>
    <dbReference type="NCBI Taxonomy" id="2023994"/>
    <lineage>
        <taxon>Viruses</taxon>
        <taxon>Duplodnaviria</taxon>
        <taxon>Heunggongvirae</taxon>
        <taxon>Uroviricota</taxon>
        <taxon>Caudoviricetes</taxon>
        <taxon>Stanwilliamsviridae</taxon>
        <taxon>Boydwoodruffvirinae</taxon>
        <taxon>Samistivirus</taxon>
        <taxon>Samistivirus peebs</taxon>
    </lineage>
</organism>
<gene>
    <name evidence="1" type="ORF">SEA_PEEBS_247</name>
</gene>
<sequence length="55" mass="6286">MRHTEHVDEHAVRHDDMALSQSVCMHNESVLHVPIEHVKYTHLVSLMEKLSTGLG</sequence>
<reference evidence="1 2" key="1">
    <citation type="submission" date="2017-06" db="EMBL/GenBank/DDBJ databases">
        <authorList>
            <person name="Gicewicz E.A."/>
            <person name="Hiryak K.M."/>
            <person name="Horoschock A.N."/>
            <person name="Kneeream E.R."/>
            <person name="Luchetta J."/>
            <person name="Mikolon A.R."/>
            <person name="Smith S.N."/>
            <person name="Svintozelskiy S."/>
            <person name="Yucha M.L."/>
            <person name="Manna D.P."/>
            <person name="Pidcock K.A."/>
            <person name="Laing C.E."/>
            <person name="Aguayo I.A."/>
            <person name="Delwel I.O."/>
            <person name="Garcia C."/>
            <person name="Martinez A."/>
            <person name="Hughes L.E."/>
            <person name="Garlena R.A."/>
            <person name="Russell D.A."/>
            <person name="Pope W.H."/>
            <person name="Jacobs-Sera D."/>
            <person name="Hendrix R.W."/>
            <person name="Hatfull G.F."/>
        </authorList>
    </citation>
    <scope>NUCLEOTIDE SEQUENCE [LARGE SCALE GENOMIC DNA]</scope>
</reference>
<protein>
    <submittedName>
        <fullName evidence="1">Uncharacterized protein</fullName>
    </submittedName>
</protein>
<keyword evidence="2" id="KW-1185">Reference proteome</keyword>
<name>A0A222Z283_9CAUD</name>
<dbReference type="EMBL" id="MF347638">
    <property type="protein sequence ID" value="ASR77906.1"/>
    <property type="molecule type" value="Genomic_DNA"/>
</dbReference>
<proteinExistence type="predicted"/>
<evidence type="ECO:0000313" key="1">
    <source>
        <dbReference type="EMBL" id="ASR77906.1"/>
    </source>
</evidence>